<evidence type="ECO:0000313" key="2">
    <source>
        <dbReference type="EMBL" id="PZO87762.1"/>
    </source>
</evidence>
<sequence>MGYFEKITPLELEDVASSYVYDTDLFRSFEKRIWSDIRNYGGDYGHTISEHLGRTSSALASSMTYSKWFDHGLIRNIGEAFRNHDAGKILQDAMIYNLPNKPDQMVLDERKMHVFLGEDLLNSYLDTEEFRHLSGHPHLSVTECIMRHHHERINGTGPVGLEGDELGELTEIIGIIDSVDGKAIPRANRTKSMAECFREMTGLSIYTDQTKHKGEFRHELLVNIAEFLDPTTFPPGIRAKSGLAFA</sequence>
<proteinExistence type="predicted"/>
<organism evidence="2 3">
    <name type="scientific">Micavibrio aeruginosavorus</name>
    <dbReference type="NCBI Taxonomy" id="349221"/>
    <lineage>
        <taxon>Bacteria</taxon>
        <taxon>Pseudomonadati</taxon>
        <taxon>Bdellovibrionota</taxon>
        <taxon>Bdellovibrionia</taxon>
        <taxon>Bdellovibrionales</taxon>
        <taxon>Pseudobdellovibrionaceae</taxon>
        <taxon>Micavibrio</taxon>
    </lineage>
</organism>
<gene>
    <name evidence="2" type="ORF">DI626_03250</name>
</gene>
<comment type="caution">
    <text evidence="2">The sequence shown here is derived from an EMBL/GenBank/DDBJ whole genome shotgun (WGS) entry which is preliminary data.</text>
</comment>
<dbReference type="PANTHER" id="PTHR45228">
    <property type="entry name" value="CYCLIC DI-GMP PHOSPHODIESTERASE TM_0186-RELATED"/>
    <property type="match status" value="1"/>
</dbReference>
<reference evidence="2 3" key="1">
    <citation type="submission" date="2017-08" db="EMBL/GenBank/DDBJ databases">
        <title>Infants hospitalized years apart are colonized by the same room-sourced microbial strains.</title>
        <authorList>
            <person name="Brooks B."/>
            <person name="Olm M.R."/>
            <person name="Firek B.A."/>
            <person name="Baker R."/>
            <person name="Thomas B.C."/>
            <person name="Morowitz M.J."/>
            <person name="Banfield J.F."/>
        </authorList>
    </citation>
    <scope>NUCLEOTIDE SEQUENCE [LARGE SCALE GENOMIC DNA]</scope>
    <source>
        <strain evidence="2">S2_018_000_R2_104</strain>
    </source>
</reference>
<feature type="domain" description="HD-GYP" evidence="1">
    <location>
        <begin position="26"/>
        <end position="233"/>
    </location>
</feature>
<dbReference type="InterPro" id="IPR037522">
    <property type="entry name" value="HD_GYP_dom"/>
</dbReference>
<dbReference type="PANTHER" id="PTHR45228:SF1">
    <property type="entry name" value="CYCLIC DI-GMP PHOSPHODIESTERASE TM_0186"/>
    <property type="match status" value="1"/>
</dbReference>
<dbReference type="Gene3D" id="1.10.3210.10">
    <property type="entry name" value="Hypothetical protein af1432"/>
    <property type="match status" value="1"/>
</dbReference>
<protein>
    <recommendedName>
        <fullName evidence="1">HD-GYP domain-containing protein</fullName>
    </recommendedName>
</protein>
<name>A0A2W5A3F0_9BACT</name>
<dbReference type="SUPFAM" id="SSF109604">
    <property type="entry name" value="HD-domain/PDEase-like"/>
    <property type="match status" value="1"/>
</dbReference>
<dbReference type="PROSITE" id="PS51832">
    <property type="entry name" value="HD_GYP"/>
    <property type="match status" value="1"/>
</dbReference>
<dbReference type="AlphaFoldDB" id="A0A2W5A3F0"/>
<evidence type="ECO:0000259" key="1">
    <source>
        <dbReference type="PROSITE" id="PS51832"/>
    </source>
</evidence>
<dbReference type="EMBL" id="QFNK01000042">
    <property type="protein sequence ID" value="PZO87762.1"/>
    <property type="molecule type" value="Genomic_DNA"/>
</dbReference>
<evidence type="ECO:0000313" key="3">
    <source>
        <dbReference type="Proteomes" id="UP000249557"/>
    </source>
</evidence>
<dbReference type="InterPro" id="IPR052020">
    <property type="entry name" value="Cyclic_di-GMP/3'3'-cGAMP_PDE"/>
</dbReference>
<dbReference type="Proteomes" id="UP000249557">
    <property type="component" value="Unassembled WGS sequence"/>
</dbReference>
<accession>A0A2W5A3F0</accession>